<dbReference type="InterPro" id="IPR036678">
    <property type="entry name" value="MutS_con_dom_sf"/>
</dbReference>
<keyword evidence="8" id="KW-1185">Reference proteome</keyword>
<dbReference type="OrthoDB" id="295033at2759"/>
<name>A0A0P1A645_PLAHL</name>
<dbReference type="InterPro" id="IPR027417">
    <property type="entry name" value="P-loop_NTPase"/>
</dbReference>
<evidence type="ECO:0000313" key="8">
    <source>
        <dbReference type="Proteomes" id="UP000054928"/>
    </source>
</evidence>
<dbReference type="InterPro" id="IPR036187">
    <property type="entry name" value="DNA_mismatch_repair_MutS_sf"/>
</dbReference>
<dbReference type="GO" id="GO:0006312">
    <property type="term" value="P:mitotic recombination"/>
    <property type="evidence" value="ECO:0007669"/>
    <property type="project" value="TreeGrafter"/>
</dbReference>
<evidence type="ECO:0000259" key="6">
    <source>
        <dbReference type="PROSITE" id="PS00486"/>
    </source>
</evidence>
<dbReference type="InterPro" id="IPR007696">
    <property type="entry name" value="DNA_mismatch_repair_MutS_core"/>
</dbReference>
<comment type="similarity">
    <text evidence="1">Belongs to the DNA mismatch repair MutS family.</text>
</comment>
<dbReference type="OMA" id="LVRFPQK"/>
<dbReference type="InterPro" id="IPR011184">
    <property type="entry name" value="DNA_mismatch_repair_Msh2"/>
</dbReference>
<dbReference type="InterPro" id="IPR000432">
    <property type="entry name" value="DNA_mismatch_repair_MutS_C"/>
</dbReference>
<keyword evidence="3" id="KW-0067">ATP-binding</keyword>
<feature type="domain" description="DNA mismatch repair proteins mutS family" evidence="6">
    <location>
        <begin position="636"/>
        <end position="652"/>
    </location>
</feature>
<dbReference type="PANTHER" id="PTHR11361">
    <property type="entry name" value="DNA MISMATCH REPAIR PROTEIN MUTS FAMILY MEMBER"/>
    <property type="match status" value="1"/>
</dbReference>
<dbReference type="Gene3D" id="3.40.50.300">
    <property type="entry name" value="P-loop containing nucleotide triphosphate hydrolases"/>
    <property type="match status" value="1"/>
</dbReference>
<dbReference type="PROSITE" id="PS00486">
    <property type="entry name" value="DNA_MISMATCH_REPAIR_2"/>
    <property type="match status" value="1"/>
</dbReference>
<dbReference type="GeneID" id="36406447"/>
<evidence type="ECO:0000256" key="2">
    <source>
        <dbReference type="ARBA" id="ARBA00022741"/>
    </source>
</evidence>
<keyword evidence="2" id="KW-0547">Nucleotide-binding</keyword>
<dbReference type="STRING" id="4781.A0A0P1A645"/>
<evidence type="ECO:0000313" key="7">
    <source>
        <dbReference type="EMBL" id="CEG35514.1"/>
    </source>
</evidence>
<dbReference type="SMART" id="SM00533">
    <property type="entry name" value="MUTSd"/>
    <property type="match status" value="1"/>
</dbReference>
<dbReference type="EMBL" id="CCYD01000053">
    <property type="protein sequence ID" value="CEG35514.1"/>
    <property type="molecule type" value="Genomic_DNA"/>
</dbReference>
<dbReference type="InterPro" id="IPR007861">
    <property type="entry name" value="DNA_mismatch_repair_MutS_clamp"/>
</dbReference>
<evidence type="ECO:0000256" key="3">
    <source>
        <dbReference type="ARBA" id="ARBA00022840"/>
    </source>
</evidence>
<dbReference type="SUPFAM" id="SSF48334">
    <property type="entry name" value="DNA repair protein MutS, domain III"/>
    <property type="match status" value="1"/>
</dbReference>
<keyword evidence="5" id="KW-0227">DNA damage</keyword>
<organism evidence="7 8">
    <name type="scientific">Plasmopara halstedii</name>
    <name type="common">Downy mildew of sunflower</name>
    <dbReference type="NCBI Taxonomy" id="4781"/>
    <lineage>
        <taxon>Eukaryota</taxon>
        <taxon>Sar</taxon>
        <taxon>Stramenopiles</taxon>
        <taxon>Oomycota</taxon>
        <taxon>Peronosporomycetes</taxon>
        <taxon>Peronosporales</taxon>
        <taxon>Peronosporaceae</taxon>
        <taxon>Plasmopara</taxon>
    </lineage>
</organism>
<dbReference type="Gene3D" id="1.10.1420.10">
    <property type="match status" value="2"/>
</dbReference>
<keyword evidence="4" id="KW-0238">DNA-binding</keyword>
<dbReference type="SMART" id="SM00534">
    <property type="entry name" value="MUTSac"/>
    <property type="match status" value="1"/>
</dbReference>
<reference evidence="8" key="1">
    <citation type="submission" date="2014-09" db="EMBL/GenBank/DDBJ databases">
        <authorList>
            <person name="Sharma Rahul"/>
            <person name="Thines Marco"/>
        </authorList>
    </citation>
    <scope>NUCLEOTIDE SEQUENCE [LARGE SCALE GENOMIC DNA]</scope>
</reference>
<dbReference type="SUPFAM" id="SSF52540">
    <property type="entry name" value="P-loop containing nucleoside triphosphate hydrolases"/>
    <property type="match status" value="1"/>
</dbReference>
<dbReference type="PANTHER" id="PTHR11361:SF35">
    <property type="entry name" value="DNA MISMATCH REPAIR PROTEIN MSH2"/>
    <property type="match status" value="1"/>
</dbReference>
<dbReference type="Pfam" id="PF05192">
    <property type="entry name" value="MutS_III"/>
    <property type="match status" value="1"/>
</dbReference>
<dbReference type="Proteomes" id="UP000054928">
    <property type="component" value="Unassembled WGS sequence"/>
</dbReference>
<protein>
    <submittedName>
        <fullName evidence="7">Dna mismatch repair protein</fullName>
    </submittedName>
</protein>
<dbReference type="GO" id="GO:0032301">
    <property type="term" value="C:MutSalpha complex"/>
    <property type="evidence" value="ECO:0007669"/>
    <property type="project" value="TreeGrafter"/>
</dbReference>
<evidence type="ECO:0000256" key="4">
    <source>
        <dbReference type="ARBA" id="ARBA00023125"/>
    </source>
</evidence>
<dbReference type="RefSeq" id="XP_024571883.1">
    <property type="nucleotide sequence ID" value="XM_024725026.1"/>
</dbReference>
<dbReference type="Pfam" id="PF00488">
    <property type="entry name" value="MutS_V"/>
    <property type="match status" value="1"/>
</dbReference>
<dbReference type="PIRSF" id="PIRSF005813">
    <property type="entry name" value="MSH2"/>
    <property type="match status" value="1"/>
</dbReference>
<dbReference type="GO" id="GO:0005524">
    <property type="term" value="F:ATP binding"/>
    <property type="evidence" value="ECO:0007669"/>
    <property type="project" value="UniProtKB-KW"/>
</dbReference>
<evidence type="ECO:0000256" key="1">
    <source>
        <dbReference type="ARBA" id="ARBA00006271"/>
    </source>
</evidence>
<dbReference type="GO" id="GO:0140664">
    <property type="term" value="F:ATP-dependent DNA damage sensor activity"/>
    <property type="evidence" value="ECO:0007669"/>
    <property type="project" value="InterPro"/>
</dbReference>
<dbReference type="InterPro" id="IPR045076">
    <property type="entry name" value="MutS"/>
</dbReference>
<dbReference type="GO" id="GO:0006298">
    <property type="term" value="P:mismatch repair"/>
    <property type="evidence" value="ECO:0007669"/>
    <property type="project" value="InterPro"/>
</dbReference>
<keyword evidence="5" id="KW-0234">DNA repair</keyword>
<sequence length="811" mass="89594">MVEEDDYSASVETVEEVQAEVALQIRNGKHLKKVGVAVRRPRIRASCVKGGANEDTKQWELLLFSFSDSEELGNLESLLLRLAPSKCYLSSEMEQSHDVGDSKKLHALLQTHEVAVVYMKKQLFNDVSGIETNVSRLLGVSTMVEYQRILASNIVAGSLACLIEALGVMTDTDAFGCYTLEEGNLSSAMQLDSTAVWSLNLLPELNSPAIHVRAFGGSVLEILNRGKTPMGRRLLERWIRQPLVDVEHIENRQSLVQLFVDNSSLRMELLDECMKALPDLGRLAMTFEKKKHAKITDLVSVYDAAVGAMPRVLKLMKTTRAGGDSTLINLVSEKFTDPLEKVLADLQGFTALVQEVVDLDSRPTLVVNAKHDNHLQALRDEWDGILADIDEEHRNSLDTIGGDIKCEKDKVRGFVFRVINKKEEARLSKLPYVHICQVLVSGVQFTTTKLKALATEYRRVRGEYEERQAHLLSAAVDVASTYVPVLEAATATLAELDVLLGFAHAACHAGSGYCRPQLEENGDCIVLTGSRHPCMELQDGVDFIPNDYNFERESSRFQLVTGPNMGGKSTYIRQLGTIAVMAQIGSFVPAEVARLPVFDKLLVRVGAGDHQQRGVSTFMLEMLEASAILQKATKNSLIIIDELGRGTSTYDGFGIAWAISEYIITKACSMCLFATHFHELTALQKEYPRGFINKHVTAVVGDREITMVYQVRNGPCMESFGVHVAAMAGFPQSVIECAKQKSHELECFEWAVSSQEINSAKRSSTDASLAESKSHLKKRVTSKEFLNAFAALPLDEMTSAEALCAVRKLVS</sequence>
<accession>A0A0P1A645</accession>
<dbReference type="Pfam" id="PF05190">
    <property type="entry name" value="MutS_IV"/>
    <property type="match status" value="1"/>
</dbReference>
<evidence type="ECO:0000256" key="5">
    <source>
        <dbReference type="ARBA" id="ARBA00023204"/>
    </source>
</evidence>
<proteinExistence type="inferred from homology"/>
<dbReference type="Gene3D" id="3.30.420.110">
    <property type="entry name" value="MutS, connector domain"/>
    <property type="match status" value="1"/>
</dbReference>
<dbReference type="AlphaFoldDB" id="A0A0P1A645"/>
<dbReference type="GO" id="GO:0030983">
    <property type="term" value="F:mismatched DNA binding"/>
    <property type="evidence" value="ECO:0007669"/>
    <property type="project" value="InterPro"/>
</dbReference>